<reference evidence="3 4" key="1">
    <citation type="submission" date="2018-06" db="EMBL/GenBank/DDBJ databases">
        <title>Freshwater and sediment microbial communities from various areas in North America, analyzing microbe dynamics in response to fracking.</title>
        <authorList>
            <person name="Lamendella R."/>
        </authorList>
    </citation>
    <scope>NUCLEOTIDE SEQUENCE [LARGE SCALE GENOMIC DNA]</scope>
    <source>
        <strain evidence="3 4">114J</strain>
    </source>
</reference>
<proteinExistence type="predicted"/>
<organism evidence="3 4">
    <name type="scientific">Marinobacter pelagius</name>
    <dbReference type="NCBI Taxonomy" id="379482"/>
    <lineage>
        <taxon>Bacteria</taxon>
        <taxon>Pseudomonadati</taxon>
        <taxon>Pseudomonadota</taxon>
        <taxon>Gammaproteobacteria</taxon>
        <taxon>Pseudomonadales</taxon>
        <taxon>Marinobacteraceae</taxon>
        <taxon>Marinobacter</taxon>
    </lineage>
</organism>
<feature type="domain" description="Glycosyltransferase subfamily 4-like N-terminal" evidence="2">
    <location>
        <begin position="20"/>
        <end position="154"/>
    </location>
</feature>
<dbReference type="OrthoDB" id="9795746at2"/>
<evidence type="ECO:0000259" key="1">
    <source>
        <dbReference type="Pfam" id="PF00534"/>
    </source>
</evidence>
<evidence type="ECO:0000313" key="4">
    <source>
        <dbReference type="Proteomes" id="UP000252995"/>
    </source>
</evidence>
<sequence>MNSQAPLTIALVLGTPGTTWGGMEKHTEELAEALAERGHQVHIIAHRTFSERFPRPLHFHPCPVQLGRKNPWLWLKLARLVRRIRPDILHAQGNKAASLISHVRTFFPCSTIGTIHGIKSNERAFAGCSALIAVSRSVYDRLNHPARKLIYNGIKSGQDLGELSAPPRLDEKNRTINVLAVGRLVPVKGFDTLIRAWKPVVDALPQSHLTILGEGEQRHSLEKLVAELVLGEHVALPGHQNNTAPWYSNSDLTVISSRREGFSYVLLEALMAGCPVISTPVSGPQELLPPEAITRDHSPSSLAELLISSLRHLTDLRDKEQPSMRRVRIEFTVTAMAEQTEKVYLEVLWK</sequence>
<dbReference type="InterPro" id="IPR028098">
    <property type="entry name" value="Glyco_trans_4-like_N"/>
</dbReference>
<dbReference type="Pfam" id="PF00534">
    <property type="entry name" value="Glycos_transf_1"/>
    <property type="match status" value="1"/>
</dbReference>
<dbReference type="GO" id="GO:1901135">
    <property type="term" value="P:carbohydrate derivative metabolic process"/>
    <property type="evidence" value="ECO:0007669"/>
    <property type="project" value="UniProtKB-ARBA"/>
</dbReference>
<feature type="domain" description="Glycosyl transferase family 1" evidence="1">
    <location>
        <begin position="172"/>
        <end position="309"/>
    </location>
</feature>
<accession>A0A366GPD8</accession>
<gene>
    <name evidence="3" type="ORF">DET50_11028</name>
</gene>
<keyword evidence="3" id="KW-0808">Transferase</keyword>
<comment type="caution">
    <text evidence="3">The sequence shown here is derived from an EMBL/GenBank/DDBJ whole genome shotgun (WGS) entry which is preliminary data.</text>
</comment>
<protein>
    <submittedName>
        <fullName evidence="3">Glycosyltransferase involved in cell wall biosynthesis</fullName>
    </submittedName>
</protein>
<dbReference type="CDD" id="cd03811">
    <property type="entry name" value="GT4_GT28_WabH-like"/>
    <property type="match status" value="1"/>
</dbReference>
<dbReference type="PANTHER" id="PTHR12526">
    <property type="entry name" value="GLYCOSYLTRANSFERASE"/>
    <property type="match status" value="1"/>
</dbReference>
<dbReference type="SUPFAM" id="SSF53756">
    <property type="entry name" value="UDP-Glycosyltransferase/glycogen phosphorylase"/>
    <property type="match status" value="1"/>
</dbReference>
<dbReference type="GO" id="GO:0016757">
    <property type="term" value="F:glycosyltransferase activity"/>
    <property type="evidence" value="ECO:0007669"/>
    <property type="project" value="InterPro"/>
</dbReference>
<dbReference type="InterPro" id="IPR001296">
    <property type="entry name" value="Glyco_trans_1"/>
</dbReference>
<dbReference type="AlphaFoldDB" id="A0A366GPD8"/>
<evidence type="ECO:0000259" key="2">
    <source>
        <dbReference type="Pfam" id="PF13439"/>
    </source>
</evidence>
<dbReference type="Gene3D" id="3.40.50.2000">
    <property type="entry name" value="Glycogen Phosphorylase B"/>
    <property type="match status" value="2"/>
</dbReference>
<dbReference type="EMBL" id="QNRO01000010">
    <property type="protein sequence ID" value="RBP29130.1"/>
    <property type="molecule type" value="Genomic_DNA"/>
</dbReference>
<dbReference type="Proteomes" id="UP000252995">
    <property type="component" value="Unassembled WGS sequence"/>
</dbReference>
<name>A0A366GPD8_9GAMM</name>
<dbReference type="Pfam" id="PF13439">
    <property type="entry name" value="Glyco_transf_4"/>
    <property type="match status" value="1"/>
</dbReference>
<dbReference type="RefSeq" id="WP_113862776.1">
    <property type="nucleotide sequence ID" value="NZ_QNRO01000010.1"/>
</dbReference>
<evidence type="ECO:0000313" key="3">
    <source>
        <dbReference type="EMBL" id="RBP29130.1"/>
    </source>
</evidence>